<evidence type="ECO:0000313" key="3">
    <source>
        <dbReference type="Proteomes" id="UP001626536"/>
    </source>
</evidence>
<protein>
    <submittedName>
        <fullName evidence="2">Uncharacterized protein</fullName>
    </submittedName>
</protein>
<reference evidence="2 3" key="1">
    <citation type="submission" date="2023-10" db="EMBL/GenBank/DDBJ databases">
        <title>Novel methanotroph of the genus Methylocapsa from a subarctic wetland.</title>
        <authorList>
            <person name="Belova S.E."/>
            <person name="Oshkin I.Y."/>
            <person name="Miroshnikov K."/>
            <person name="Dedysh S.N."/>
        </authorList>
    </citation>
    <scope>NUCLEOTIDE SEQUENCE [LARGE SCALE GENOMIC DNA]</scope>
    <source>
        <strain evidence="2 3">RX1</strain>
    </source>
</reference>
<evidence type="ECO:0000256" key="1">
    <source>
        <dbReference type="SAM" id="MobiDB-lite"/>
    </source>
</evidence>
<keyword evidence="3" id="KW-1185">Reference proteome</keyword>
<accession>A0ABZ0HX04</accession>
<proteinExistence type="predicted"/>
<evidence type="ECO:0000313" key="2">
    <source>
        <dbReference type="EMBL" id="WOJ90421.1"/>
    </source>
</evidence>
<dbReference type="Proteomes" id="UP001626536">
    <property type="component" value="Chromosome"/>
</dbReference>
<sequence>MGRANSLLGHHFREVSQAELEQQTLVDAEDDDLQVETTALVKIILHPGSFPQTASLGEYAPLQPFAPEPAPPAISRLSLG</sequence>
<dbReference type="RefSeq" id="WP_407339869.1">
    <property type="nucleotide sequence ID" value="NZ_CP136862.1"/>
</dbReference>
<name>A0ABZ0HX04_9HYPH</name>
<gene>
    <name evidence="2" type="ORF">RZS28_03755</name>
</gene>
<organism evidence="2 3">
    <name type="scientific">Methylocapsa polymorpha</name>
    <dbReference type="NCBI Taxonomy" id="3080828"/>
    <lineage>
        <taxon>Bacteria</taxon>
        <taxon>Pseudomonadati</taxon>
        <taxon>Pseudomonadota</taxon>
        <taxon>Alphaproteobacteria</taxon>
        <taxon>Hyphomicrobiales</taxon>
        <taxon>Beijerinckiaceae</taxon>
        <taxon>Methylocapsa</taxon>
    </lineage>
</organism>
<dbReference type="EMBL" id="CP136862">
    <property type="protein sequence ID" value="WOJ90421.1"/>
    <property type="molecule type" value="Genomic_DNA"/>
</dbReference>
<feature type="region of interest" description="Disordered" evidence="1">
    <location>
        <begin position="61"/>
        <end position="80"/>
    </location>
</feature>